<dbReference type="GO" id="GO:0062054">
    <property type="term" value="F:fluoride channel activity"/>
    <property type="evidence" value="ECO:0007669"/>
    <property type="project" value="UniProtKB-UniRule"/>
</dbReference>
<dbReference type="PANTHER" id="PTHR28259">
    <property type="entry name" value="FLUORIDE EXPORT PROTEIN 1-RELATED"/>
    <property type="match status" value="1"/>
</dbReference>
<dbReference type="HAMAP" id="MF_00454">
    <property type="entry name" value="FluC"/>
    <property type="match status" value="1"/>
</dbReference>
<evidence type="ECO:0000256" key="5">
    <source>
        <dbReference type="ARBA" id="ARBA00022989"/>
    </source>
</evidence>
<reference evidence="12" key="1">
    <citation type="journal article" date="2021" name="bioRxiv">
        <title>Unraveling nitrogen, sulfur and carbon metabolic pathways and microbial community transcriptional responses to substrate deprivation and toxicity stresses in a bioreactor mimicking anoxic brackish coastal sediment conditions.</title>
        <authorList>
            <person name="Martins P.D."/>
            <person name="Echeveste M.J."/>
            <person name="Arshad A."/>
            <person name="Kurth J."/>
            <person name="Ouboter H."/>
            <person name="Jetten M.S.M."/>
            <person name="Welte C.U."/>
        </authorList>
    </citation>
    <scope>NUCLEOTIDE SEQUENCE</scope>
    <source>
        <strain evidence="12">MAG_39</strain>
    </source>
</reference>
<comment type="catalytic activity">
    <reaction evidence="10">
        <text>fluoride(in) = fluoride(out)</text>
        <dbReference type="Rhea" id="RHEA:76159"/>
        <dbReference type="ChEBI" id="CHEBI:17051"/>
    </reaction>
    <physiologicalReaction direction="left-to-right" evidence="10">
        <dbReference type="Rhea" id="RHEA:76160"/>
    </physiologicalReaction>
</comment>
<accession>A0A953J949</accession>
<keyword evidence="11" id="KW-0813">Transport</keyword>
<dbReference type="PANTHER" id="PTHR28259:SF1">
    <property type="entry name" value="FLUORIDE EXPORT PROTEIN 1-RELATED"/>
    <property type="match status" value="1"/>
</dbReference>
<keyword evidence="6 11" id="KW-0406">Ion transport</keyword>
<evidence type="ECO:0000313" key="12">
    <source>
        <dbReference type="EMBL" id="MBZ0154599.1"/>
    </source>
</evidence>
<comment type="similarity">
    <text evidence="9 11">Belongs to the fluoride channel Fluc/FEX (TC 1.A.43) family.</text>
</comment>
<evidence type="ECO:0000256" key="11">
    <source>
        <dbReference type="HAMAP-Rule" id="MF_00454"/>
    </source>
</evidence>
<evidence type="ECO:0000313" key="13">
    <source>
        <dbReference type="Proteomes" id="UP000705867"/>
    </source>
</evidence>
<evidence type="ECO:0000256" key="6">
    <source>
        <dbReference type="ARBA" id="ARBA00023065"/>
    </source>
</evidence>
<evidence type="ECO:0000256" key="8">
    <source>
        <dbReference type="ARBA" id="ARBA00023303"/>
    </source>
</evidence>
<keyword evidence="3" id="KW-0997">Cell inner membrane</keyword>
<keyword evidence="5 11" id="KW-1133">Transmembrane helix</keyword>
<evidence type="ECO:0000256" key="4">
    <source>
        <dbReference type="ARBA" id="ARBA00022692"/>
    </source>
</evidence>
<evidence type="ECO:0000256" key="1">
    <source>
        <dbReference type="ARBA" id="ARBA00004651"/>
    </source>
</evidence>
<dbReference type="GO" id="GO:0140114">
    <property type="term" value="P:cellular detoxification of fluoride"/>
    <property type="evidence" value="ECO:0007669"/>
    <property type="project" value="UniProtKB-UniRule"/>
</dbReference>
<comment type="function">
    <text evidence="11">Fluoride-specific ion channel. Important for reducing fluoride concentration in the cell, thus reducing its toxicity.</text>
</comment>
<dbReference type="NCBIfam" id="TIGR00494">
    <property type="entry name" value="crcB"/>
    <property type="match status" value="1"/>
</dbReference>
<evidence type="ECO:0000256" key="7">
    <source>
        <dbReference type="ARBA" id="ARBA00023136"/>
    </source>
</evidence>
<keyword evidence="4 11" id="KW-0812">Transmembrane</keyword>
<keyword evidence="7 11" id="KW-0472">Membrane</keyword>
<keyword evidence="11" id="KW-0479">Metal-binding</keyword>
<comment type="subcellular location">
    <subcellularLocation>
        <location evidence="1 11">Cell membrane</location>
        <topology evidence="1 11">Multi-pass membrane protein</topology>
    </subcellularLocation>
</comment>
<feature type="transmembrane region" description="Helical" evidence="11">
    <location>
        <begin position="32"/>
        <end position="55"/>
    </location>
</feature>
<comment type="caution">
    <text evidence="12">The sequence shown here is derived from an EMBL/GenBank/DDBJ whole genome shotgun (WGS) entry which is preliminary data.</text>
</comment>
<feature type="transmembrane region" description="Helical" evidence="11">
    <location>
        <begin position="67"/>
        <end position="84"/>
    </location>
</feature>
<name>A0A953J949_9BACT</name>
<organism evidence="12 13">
    <name type="scientific">Candidatus Nitrobium versatile</name>
    <dbReference type="NCBI Taxonomy" id="2884831"/>
    <lineage>
        <taxon>Bacteria</taxon>
        <taxon>Pseudomonadati</taxon>
        <taxon>Nitrospirota</taxon>
        <taxon>Nitrospiria</taxon>
        <taxon>Nitrospirales</taxon>
        <taxon>Nitrospiraceae</taxon>
        <taxon>Candidatus Nitrobium</taxon>
    </lineage>
</organism>
<dbReference type="GO" id="GO:0046872">
    <property type="term" value="F:metal ion binding"/>
    <property type="evidence" value="ECO:0007669"/>
    <property type="project" value="UniProtKB-KW"/>
</dbReference>
<dbReference type="AlphaFoldDB" id="A0A953J949"/>
<evidence type="ECO:0000256" key="2">
    <source>
        <dbReference type="ARBA" id="ARBA00022475"/>
    </source>
</evidence>
<proteinExistence type="inferred from homology"/>
<dbReference type="Pfam" id="PF02537">
    <property type="entry name" value="CRCB"/>
    <property type="match status" value="1"/>
</dbReference>
<evidence type="ECO:0000256" key="10">
    <source>
        <dbReference type="ARBA" id="ARBA00035585"/>
    </source>
</evidence>
<feature type="binding site" evidence="11">
    <location>
        <position position="75"/>
    </location>
    <ligand>
        <name>Na(+)</name>
        <dbReference type="ChEBI" id="CHEBI:29101"/>
        <note>structural</note>
    </ligand>
</feature>
<evidence type="ECO:0000256" key="3">
    <source>
        <dbReference type="ARBA" id="ARBA00022519"/>
    </source>
</evidence>
<feature type="binding site" evidence="11">
    <location>
        <position position="78"/>
    </location>
    <ligand>
        <name>Na(+)</name>
        <dbReference type="ChEBI" id="CHEBI:29101"/>
        <note>structural</note>
    </ligand>
</feature>
<dbReference type="InterPro" id="IPR003691">
    <property type="entry name" value="FluC"/>
</dbReference>
<feature type="transmembrane region" description="Helical" evidence="11">
    <location>
        <begin position="96"/>
        <end position="114"/>
    </location>
</feature>
<reference evidence="12" key="2">
    <citation type="submission" date="2021-08" db="EMBL/GenBank/DDBJ databases">
        <authorList>
            <person name="Dalcin Martins P."/>
        </authorList>
    </citation>
    <scope>NUCLEOTIDE SEQUENCE</scope>
    <source>
        <strain evidence="12">MAG_39</strain>
    </source>
</reference>
<evidence type="ECO:0000256" key="9">
    <source>
        <dbReference type="ARBA" id="ARBA00035120"/>
    </source>
</evidence>
<dbReference type="Proteomes" id="UP000705867">
    <property type="component" value="Unassembled WGS sequence"/>
</dbReference>
<sequence>MYQYLIIGAGGFLGAIVRYALGVWISQRWGRMFPLGTFVINVSGSFCIGLLMTLFAERFMVNPQWRLFLVVGFLGAYTTFSTFEFETGALIRDGEWMLAFLNIFLSVVAGFAALKAGEILSRAL</sequence>
<gene>
    <name evidence="11 12" type="primary">crcB</name>
    <name evidence="11" type="synonym">fluC</name>
    <name evidence="12" type="ORF">K8I29_00100</name>
</gene>
<comment type="activity regulation">
    <text evidence="11">Na(+) is not transported, but it plays an essential structural role and its presence is essential for fluoride channel function.</text>
</comment>
<protein>
    <recommendedName>
        <fullName evidence="11">Fluoride-specific ion channel FluC</fullName>
    </recommendedName>
</protein>
<keyword evidence="11" id="KW-0915">Sodium</keyword>
<keyword evidence="2 11" id="KW-1003">Cell membrane</keyword>
<dbReference type="EMBL" id="JAIOIV010000003">
    <property type="protein sequence ID" value="MBZ0154599.1"/>
    <property type="molecule type" value="Genomic_DNA"/>
</dbReference>
<dbReference type="GO" id="GO:0005886">
    <property type="term" value="C:plasma membrane"/>
    <property type="evidence" value="ECO:0007669"/>
    <property type="project" value="UniProtKB-SubCell"/>
</dbReference>
<keyword evidence="8 11" id="KW-0407">Ion channel</keyword>